<keyword evidence="1" id="KW-0472">Membrane</keyword>
<keyword evidence="3" id="KW-1185">Reference proteome</keyword>
<reference evidence="2 3" key="1">
    <citation type="submission" date="2019-07" db="EMBL/GenBank/DDBJ databases">
        <authorList>
            <person name="Yang M."/>
            <person name="Zhao D."/>
            <person name="Xiang H."/>
        </authorList>
    </citation>
    <scope>NUCLEOTIDE SEQUENCE [LARGE SCALE GENOMIC DNA]</scope>
    <source>
        <strain evidence="2 3">IM1326</strain>
    </source>
</reference>
<evidence type="ECO:0000313" key="2">
    <source>
        <dbReference type="EMBL" id="TRW50248.1"/>
    </source>
</evidence>
<feature type="transmembrane region" description="Helical" evidence="1">
    <location>
        <begin position="12"/>
        <end position="33"/>
    </location>
</feature>
<evidence type="ECO:0000313" key="3">
    <source>
        <dbReference type="Proteomes" id="UP000320359"/>
    </source>
</evidence>
<feature type="transmembrane region" description="Helical" evidence="1">
    <location>
        <begin position="135"/>
        <end position="152"/>
    </location>
</feature>
<sequence length="154" mass="17869">MKPKTDWRHHFRWYRALALCVLAFTLISLSLIYPSLPELMQQNFHIDGSFRGFSSKVHLWVLPAAGALICFAAYKDSVNKQRQNRERDSRSETEHDHDMLSATWFAAALANIGVANVLFIYVAEAHSWWYPDVRALFIYPIVIFIGMILYFSRA</sequence>
<protein>
    <recommendedName>
        <fullName evidence="4">DUF1648 domain-containing protein</fullName>
    </recommendedName>
</protein>
<keyword evidence="1" id="KW-0812">Transmembrane</keyword>
<dbReference type="EMBL" id="VJWL01000001">
    <property type="protein sequence ID" value="TRW50248.1"/>
    <property type="molecule type" value="Genomic_DNA"/>
</dbReference>
<feature type="transmembrane region" description="Helical" evidence="1">
    <location>
        <begin position="57"/>
        <end position="78"/>
    </location>
</feature>
<feature type="transmembrane region" description="Helical" evidence="1">
    <location>
        <begin position="99"/>
        <end position="123"/>
    </location>
</feature>
<keyword evidence="1" id="KW-1133">Transmembrane helix</keyword>
<dbReference type="Proteomes" id="UP000320359">
    <property type="component" value="Unassembled WGS sequence"/>
</dbReference>
<proteinExistence type="predicted"/>
<organism evidence="2 3">
    <name type="scientific">Aliidiomarina halalkaliphila</name>
    <dbReference type="NCBI Taxonomy" id="2593535"/>
    <lineage>
        <taxon>Bacteria</taxon>
        <taxon>Pseudomonadati</taxon>
        <taxon>Pseudomonadota</taxon>
        <taxon>Gammaproteobacteria</taxon>
        <taxon>Alteromonadales</taxon>
        <taxon>Idiomarinaceae</taxon>
        <taxon>Aliidiomarina</taxon>
    </lineage>
</organism>
<evidence type="ECO:0000256" key="1">
    <source>
        <dbReference type="SAM" id="Phobius"/>
    </source>
</evidence>
<comment type="caution">
    <text evidence="2">The sequence shown here is derived from an EMBL/GenBank/DDBJ whole genome shotgun (WGS) entry which is preliminary data.</text>
</comment>
<accession>A0A552X5G5</accession>
<name>A0A552X5G5_9GAMM</name>
<dbReference type="RefSeq" id="WP_143235035.1">
    <property type="nucleotide sequence ID" value="NZ_VJWL01000001.1"/>
</dbReference>
<dbReference type="AlphaFoldDB" id="A0A552X5G5"/>
<evidence type="ECO:0008006" key="4">
    <source>
        <dbReference type="Google" id="ProtNLM"/>
    </source>
</evidence>
<gene>
    <name evidence="2" type="ORF">FM042_05280</name>
</gene>